<reference evidence="3" key="1">
    <citation type="journal article" date="2013" name="Science">
        <title>Comparative analysis of bat genomes provides insight into the evolution of flight and immunity.</title>
        <authorList>
            <person name="Zhang G."/>
            <person name="Cowled C."/>
            <person name="Shi Z."/>
            <person name="Huang Z."/>
            <person name="Bishop-Lilly K.A."/>
            <person name="Fang X."/>
            <person name="Wynne J.W."/>
            <person name="Xiong Z."/>
            <person name="Baker M.L."/>
            <person name="Zhao W."/>
            <person name="Tachedjian M."/>
            <person name="Zhu Y."/>
            <person name="Zhou P."/>
            <person name="Jiang X."/>
            <person name="Ng J."/>
            <person name="Yang L."/>
            <person name="Wu L."/>
            <person name="Xiao J."/>
            <person name="Feng Y."/>
            <person name="Chen Y."/>
            <person name="Sun X."/>
            <person name="Zhang Y."/>
            <person name="Marsh G.A."/>
            <person name="Crameri G."/>
            <person name="Broder C.C."/>
            <person name="Frey K.G."/>
            <person name="Wang L.F."/>
            <person name="Wang J."/>
        </authorList>
    </citation>
    <scope>NUCLEOTIDE SEQUENCE [LARGE SCALE GENOMIC DNA]</scope>
</reference>
<protein>
    <submittedName>
        <fullName evidence="2">Uncharacterized protein</fullName>
    </submittedName>
</protein>
<organism evidence="2 3">
    <name type="scientific">Pteropus alecto</name>
    <name type="common">Black flying fox</name>
    <dbReference type="NCBI Taxonomy" id="9402"/>
    <lineage>
        <taxon>Eukaryota</taxon>
        <taxon>Metazoa</taxon>
        <taxon>Chordata</taxon>
        <taxon>Craniata</taxon>
        <taxon>Vertebrata</taxon>
        <taxon>Euteleostomi</taxon>
        <taxon>Mammalia</taxon>
        <taxon>Eutheria</taxon>
        <taxon>Laurasiatheria</taxon>
        <taxon>Chiroptera</taxon>
        <taxon>Yinpterochiroptera</taxon>
        <taxon>Pteropodoidea</taxon>
        <taxon>Pteropodidae</taxon>
        <taxon>Pteropodinae</taxon>
        <taxon>Pteropus</taxon>
    </lineage>
</organism>
<dbReference type="AlphaFoldDB" id="L5JYS8"/>
<name>L5JYS8_PTEAL</name>
<accession>L5JYS8</accession>
<feature type="region of interest" description="Disordered" evidence="1">
    <location>
        <begin position="89"/>
        <end position="144"/>
    </location>
</feature>
<proteinExistence type="predicted"/>
<gene>
    <name evidence="2" type="ORF">PAL_GLEAN10004654</name>
</gene>
<sequence length="144" mass="15089">MSVSCAFFQLGLSPSNLTFSISNTPGPDRGQCLRYQAGLGPAGARVGDFAGQIAPALGQGEVELNCPLDTRCLAFSRVVRLLLVVPHRPMNRSSPQAEPGAAETQSGFSGFRGGPVSRSKSSCKQMDEERKGDGNSLGGPLPRP</sequence>
<keyword evidence="3" id="KW-1185">Reference proteome</keyword>
<evidence type="ECO:0000313" key="2">
    <source>
        <dbReference type="EMBL" id="ELK04470.1"/>
    </source>
</evidence>
<dbReference type="EMBL" id="KB031071">
    <property type="protein sequence ID" value="ELK04470.1"/>
    <property type="molecule type" value="Genomic_DNA"/>
</dbReference>
<dbReference type="Proteomes" id="UP000010552">
    <property type="component" value="Unassembled WGS sequence"/>
</dbReference>
<dbReference type="InParanoid" id="L5JYS8"/>
<evidence type="ECO:0000256" key="1">
    <source>
        <dbReference type="SAM" id="MobiDB-lite"/>
    </source>
</evidence>
<evidence type="ECO:0000313" key="3">
    <source>
        <dbReference type="Proteomes" id="UP000010552"/>
    </source>
</evidence>